<accession>A3ZSH8</accession>
<feature type="chain" id="PRO_5002665057" description="Carboxypeptidase regulatory-like domain-containing protein" evidence="1">
    <location>
        <begin position="26"/>
        <end position="144"/>
    </location>
</feature>
<dbReference type="EMBL" id="AANZ01000008">
    <property type="protein sequence ID" value="EAQ80638.1"/>
    <property type="molecule type" value="Genomic_DNA"/>
</dbReference>
<organism evidence="2 3">
    <name type="scientific">Blastopirellula marina DSM 3645</name>
    <dbReference type="NCBI Taxonomy" id="314230"/>
    <lineage>
        <taxon>Bacteria</taxon>
        <taxon>Pseudomonadati</taxon>
        <taxon>Planctomycetota</taxon>
        <taxon>Planctomycetia</taxon>
        <taxon>Pirellulales</taxon>
        <taxon>Pirellulaceae</taxon>
        <taxon>Blastopirellula</taxon>
    </lineage>
</organism>
<protein>
    <recommendedName>
        <fullName evidence="4">Carboxypeptidase regulatory-like domain-containing protein</fullName>
    </recommendedName>
</protein>
<name>A3ZSH8_9BACT</name>
<evidence type="ECO:0000313" key="3">
    <source>
        <dbReference type="Proteomes" id="UP000004358"/>
    </source>
</evidence>
<proteinExistence type="predicted"/>
<feature type="signal peptide" evidence="1">
    <location>
        <begin position="1"/>
        <end position="25"/>
    </location>
</feature>
<gene>
    <name evidence="2" type="ORF">DSM3645_14870</name>
</gene>
<dbReference type="PROSITE" id="PS51257">
    <property type="entry name" value="PROKAR_LIPOPROTEIN"/>
    <property type="match status" value="1"/>
</dbReference>
<dbReference type="Proteomes" id="UP000004358">
    <property type="component" value="Unassembled WGS sequence"/>
</dbReference>
<dbReference type="HOGENOM" id="CLU_113730_5_2_0"/>
<evidence type="ECO:0000256" key="1">
    <source>
        <dbReference type="SAM" id="SignalP"/>
    </source>
</evidence>
<sequence length="144" mass="15255">MECNRVIGSRAAVLLLASIACVTLAGCSSGDNSHVSGVVTFDGNPAPKSVLTFVSLDRGPGGTAITDENGRYEAQMSLNNDWLAPGNYRVEIQGRADHLKADGLMSEIKPGDLSFPKKYHGKNSELRLTAEPGSTTVNFDLTSN</sequence>
<dbReference type="STRING" id="314230.DSM3645_14870"/>
<comment type="caution">
    <text evidence="2">The sequence shown here is derived from an EMBL/GenBank/DDBJ whole genome shotgun (WGS) entry which is preliminary data.</text>
</comment>
<evidence type="ECO:0008006" key="4">
    <source>
        <dbReference type="Google" id="ProtNLM"/>
    </source>
</evidence>
<keyword evidence="1" id="KW-0732">Signal</keyword>
<dbReference type="AlphaFoldDB" id="A3ZSH8"/>
<reference evidence="2 3" key="1">
    <citation type="submission" date="2006-02" db="EMBL/GenBank/DDBJ databases">
        <authorList>
            <person name="Amann R."/>
            <person name="Ferriera S."/>
            <person name="Johnson J."/>
            <person name="Kravitz S."/>
            <person name="Halpern A."/>
            <person name="Remington K."/>
            <person name="Beeson K."/>
            <person name="Tran B."/>
            <person name="Rogers Y.-H."/>
            <person name="Friedman R."/>
            <person name="Venter J.C."/>
        </authorList>
    </citation>
    <scope>NUCLEOTIDE SEQUENCE [LARGE SCALE GENOMIC DNA]</scope>
    <source>
        <strain evidence="2 3">DSM 3645</strain>
    </source>
</reference>
<dbReference type="RefSeq" id="WP_002650871.1">
    <property type="nucleotide sequence ID" value="NZ_CH672376.1"/>
</dbReference>
<evidence type="ECO:0000313" key="2">
    <source>
        <dbReference type="EMBL" id="EAQ80638.1"/>
    </source>
</evidence>